<accession>A0A7X3MU34</accession>
<name>A0A7X3MU34_9HYPH</name>
<dbReference type="OrthoDB" id="8019858at2"/>
<reference evidence="1 2" key="1">
    <citation type="submission" date="2019-12" db="EMBL/GenBank/DDBJ databases">
        <authorList>
            <person name="Yuan C.-G."/>
        </authorList>
    </citation>
    <scope>NUCLEOTIDE SEQUENCE [LARGE SCALE GENOMIC DNA]</scope>
    <source>
        <strain evidence="1 2">KCTC 23863</strain>
    </source>
</reference>
<evidence type="ECO:0000313" key="2">
    <source>
        <dbReference type="Proteomes" id="UP000436483"/>
    </source>
</evidence>
<organism evidence="1 2">
    <name type="scientific">Microvirga makkahensis</name>
    <dbReference type="NCBI Taxonomy" id="1128670"/>
    <lineage>
        <taxon>Bacteria</taxon>
        <taxon>Pseudomonadati</taxon>
        <taxon>Pseudomonadota</taxon>
        <taxon>Alphaproteobacteria</taxon>
        <taxon>Hyphomicrobiales</taxon>
        <taxon>Methylobacteriaceae</taxon>
        <taxon>Microvirga</taxon>
    </lineage>
</organism>
<dbReference type="RefSeq" id="WP_160885981.1">
    <property type="nucleotide sequence ID" value="NZ_WURB01000014.1"/>
</dbReference>
<dbReference type="EMBL" id="WURB01000014">
    <property type="protein sequence ID" value="MXQ13224.1"/>
    <property type="molecule type" value="Genomic_DNA"/>
</dbReference>
<dbReference type="Proteomes" id="UP000436483">
    <property type="component" value="Unassembled WGS sequence"/>
</dbReference>
<protein>
    <submittedName>
        <fullName evidence="1">Uncharacterized protein</fullName>
    </submittedName>
</protein>
<keyword evidence="2" id="KW-1185">Reference proteome</keyword>
<proteinExistence type="predicted"/>
<dbReference type="AlphaFoldDB" id="A0A7X3MU34"/>
<comment type="caution">
    <text evidence="1">The sequence shown here is derived from an EMBL/GenBank/DDBJ whole genome shotgun (WGS) entry which is preliminary data.</text>
</comment>
<evidence type="ECO:0000313" key="1">
    <source>
        <dbReference type="EMBL" id="MXQ13224.1"/>
    </source>
</evidence>
<sequence>MSEQNQFPRTDDFRIERDGDTIVLTFTPDGRSYTFTVDGDRLSEPTVSPPQTNAADHVEWAGDWTPCS</sequence>
<reference evidence="1 2" key="2">
    <citation type="submission" date="2020-01" db="EMBL/GenBank/DDBJ databases">
        <title>Microvirga sp. nov., an arsenate reduction bacterium isolated from Tibet hotspring sediments.</title>
        <authorList>
            <person name="Xian W.-D."/>
            <person name="Li W.-J."/>
        </authorList>
    </citation>
    <scope>NUCLEOTIDE SEQUENCE [LARGE SCALE GENOMIC DNA]</scope>
    <source>
        <strain evidence="1 2">KCTC 23863</strain>
    </source>
</reference>
<gene>
    <name evidence="1" type="ORF">GR328_17485</name>
</gene>